<comment type="caution">
    <text evidence="11">The sequence shown here is derived from an EMBL/GenBank/DDBJ whole genome shotgun (WGS) entry which is preliminary data.</text>
</comment>
<dbReference type="Gene3D" id="1.20.5.4130">
    <property type="match status" value="2"/>
</dbReference>
<proteinExistence type="inferred from homology"/>
<keyword evidence="6" id="KW-0547">Nucleotide-binding</keyword>
<evidence type="ECO:0000256" key="5">
    <source>
        <dbReference type="ARBA" id="ARBA00022667"/>
    </source>
</evidence>
<keyword evidence="7" id="KW-0611">Plant defense</keyword>
<dbReference type="Gene3D" id="3.80.10.10">
    <property type="entry name" value="Ribonuclease Inhibitor"/>
    <property type="match status" value="1"/>
</dbReference>
<keyword evidence="4" id="KW-0963">Cytoplasm</keyword>
<accession>A0AAV6XGN3</accession>
<dbReference type="GO" id="GO:0009626">
    <property type="term" value="P:plant-type hypersensitive response"/>
    <property type="evidence" value="ECO:0007669"/>
    <property type="project" value="UniProtKB-KW"/>
</dbReference>
<evidence type="ECO:0000256" key="4">
    <source>
        <dbReference type="ARBA" id="ARBA00022490"/>
    </source>
</evidence>
<dbReference type="Gene3D" id="3.40.50.300">
    <property type="entry name" value="P-loop containing nucleotide triphosphate hydrolases"/>
    <property type="match status" value="1"/>
</dbReference>
<evidence type="ECO:0000256" key="8">
    <source>
        <dbReference type="ARBA" id="ARBA00022840"/>
    </source>
</evidence>
<dbReference type="GO" id="GO:0005524">
    <property type="term" value="F:ATP binding"/>
    <property type="evidence" value="ECO:0007669"/>
    <property type="project" value="UniProtKB-KW"/>
</dbReference>
<dbReference type="GO" id="GO:0043531">
    <property type="term" value="F:ADP binding"/>
    <property type="evidence" value="ECO:0007669"/>
    <property type="project" value="InterPro"/>
</dbReference>
<evidence type="ECO:0000313" key="12">
    <source>
        <dbReference type="Proteomes" id="UP000826271"/>
    </source>
</evidence>
<dbReference type="AlphaFoldDB" id="A0AAV6XGN3"/>
<dbReference type="InterPro" id="IPR002182">
    <property type="entry name" value="NB-ARC"/>
</dbReference>
<dbReference type="FunFam" id="3.40.50.300:FF:001091">
    <property type="entry name" value="Probable disease resistance protein At1g61300"/>
    <property type="match status" value="1"/>
</dbReference>
<evidence type="ECO:0000313" key="11">
    <source>
        <dbReference type="EMBL" id="KAG8379752.1"/>
    </source>
</evidence>
<comment type="subcellular location">
    <subcellularLocation>
        <location evidence="2">Cytoplasm</location>
    </subcellularLocation>
</comment>
<dbReference type="PANTHER" id="PTHR23155:SF1152">
    <property type="entry name" value="AAA+ ATPASE DOMAIN-CONTAINING PROTEIN"/>
    <property type="match status" value="1"/>
</dbReference>
<evidence type="ECO:0000259" key="10">
    <source>
        <dbReference type="Pfam" id="PF23559"/>
    </source>
</evidence>
<dbReference type="PRINTS" id="PR00364">
    <property type="entry name" value="DISEASERSIST"/>
</dbReference>
<evidence type="ECO:0000256" key="2">
    <source>
        <dbReference type="ARBA" id="ARBA00004496"/>
    </source>
</evidence>
<keyword evidence="12" id="KW-1185">Reference proteome</keyword>
<dbReference type="PANTHER" id="PTHR23155">
    <property type="entry name" value="DISEASE RESISTANCE PROTEIN RP"/>
    <property type="match status" value="1"/>
</dbReference>
<feature type="domain" description="Disease resistance protein winged helix" evidence="10">
    <location>
        <begin position="541"/>
        <end position="604"/>
    </location>
</feature>
<organism evidence="11 12">
    <name type="scientific">Buddleja alternifolia</name>
    <dbReference type="NCBI Taxonomy" id="168488"/>
    <lineage>
        <taxon>Eukaryota</taxon>
        <taxon>Viridiplantae</taxon>
        <taxon>Streptophyta</taxon>
        <taxon>Embryophyta</taxon>
        <taxon>Tracheophyta</taxon>
        <taxon>Spermatophyta</taxon>
        <taxon>Magnoliopsida</taxon>
        <taxon>eudicotyledons</taxon>
        <taxon>Gunneridae</taxon>
        <taxon>Pentapetalae</taxon>
        <taxon>asterids</taxon>
        <taxon>lamiids</taxon>
        <taxon>Lamiales</taxon>
        <taxon>Scrophulariaceae</taxon>
        <taxon>Buddlejeae</taxon>
        <taxon>Buddleja</taxon>
    </lineage>
</organism>
<keyword evidence="5" id="KW-0381">Hypersensitive response</keyword>
<dbReference type="SUPFAM" id="SSF52058">
    <property type="entry name" value="L domain-like"/>
    <property type="match status" value="1"/>
</dbReference>
<comment type="function">
    <text evidence="1">Confers resistance to late blight (Phytophthora infestans) races carrying the avirulence gene Avr1. Resistance proteins guard the plant against pathogens that contain an appropriate avirulence protein via an indirect interaction with this avirulence protein. That triggers a defense system including the hypersensitive response, which restricts the pathogen growth.</text>
</comment>
<name>A0AAV6XGN3_9LAMI</name>
<dbReference type="EMBL" id="WHWC01000007">
    <property type="protein sequence ID" value="KAG8379752.1"/>
    <property type="molecule type" value="Genomic_DNA"/>
</dbReference>
<dbReference type="Gene3D" id="1.10.10.10">
    <property type="entry name" value="Winged helix-like DNA-binding domain superfamily/Winged helix DNA-binding domain"/>
    <property type="match status" value="1"/>
</dbReference>
<protein>
    <recommendedName>
        <fullName evidence="13">NB-ARC domain-containing protein</fullName>
    </recommendedName>
</protein>
<keyword evidence="8" id="KW-0067">ATP-binding</keyword>
<feature type="domain" description="NB-ARC" evidence="9">
    <location>
        <begin position="345"/>
        <end position="504"/>
    </location>
</feature>
<dbReference type="Proteomes" id="UP000826271">
    <property type="component" value="Unassembled WGS sequence"/>
</dbReference>
<reference evidence="11" key="1">
    <citation type="submission" date="2019-10" db="EMBL/GenBank/DDBJ databases">
        <authorList>
            <person name="Zhang R."/>
            <person name="Pan Y."/>
            <person name="Wang J."/>
            <person name="Ma R."/>
            <person name="Yu S."/>
        </authorList>
    </citation>
    <scope>NUCLEOTIDE SEQUENCE</scope>
    <source>
        <strain evidence="11">LA-IB0</strain>
        <tissue evidence="11">Leaf</tissue>
    </source>
</reference>
<comment type="similarity">
    <text evidence="3">Belongs to the disease resistance NB-LRR family.</text>
</comment>
<evidence type="ECO:0000259" key="9">
    <source>
        <dbReference type="Pfam" id="PF00931"/>
    </source>
</evidence>
<evidence type="ECO:0008006" key="13">
    <source>
        <dbReference type="Google" id="ProtNLM"/>
    </source>
</evidence>
<dbReference type="InterPro" id="IPR032675">
    <property type="entry name" value="LRR_dom_sf"/>
</dbReference>
<dbReference type="SUPFAM" id="SSF52540">
    <property type="entry name" value="P-loop containing nucleoside triphosphate hydrolases"/>
    <property type="match status" value="1"/>
</dbReference>
<evidence type="ECO:0000256" key="1">
    <source>
        <dbReference type="ARBA" id="ARBA00002074"/>
    </source>
</evidence>
<sequence length="818" mass="93387">MAYAALLSLSTTIEYLLNSSRISIIPPCPEIKDLYYNVHSLLQLLRRTPSFKISSTSERVIADLDRRTIEVVWKFEDALECHVSNQLLSQFESLGDHESYPLKLALHLQEVEQEIDLFTTAVVKIKEEYSTHDKPLVSDDDDDGDVFSSSTYVGRSGKERSEMAYAALISLMETIECLTYYQISLVSPCLQIGYVYEDVGSLQVLVDRSSSSKSRDRRTREVIADLDKQIIEASLFPSPQIKFVYKDLGSLQVLLERSSRRSQNVIPNLDRWIKEATCKLNDALESCVSNQFHSQSESLGDEIHPSEVTLDMKEVDQEIDFFTTTVSKIKEEYNTEGSKMVGLHDELNKLNDRLIIDTDNLRVVPVVGMVGIGKTTLATKVYEDPIILKHFQRRAWVTVGPKYQLEKIMSDLLDQLSPCIDEESGTLGQGDSDNLYESLRFKRYLIVFDDTWETEVWHKFKPFFPDDNKGSRILLTTRLEEVANHACTLYRDIHRMRFLNNEESGLPFAIIIVGNHLSKSEKTLEYWTNVAEKRIPVFDFFPQDSEITVSKLSKLWCAEGLIEPKPLGSLEYNAKECLEDLVSKNVVVVRRRSSYCGTKMHSLLCTGPKHQYSVPMCFNFSLIKVLDALTIRFYKSPFEILKLVQLRYLAFTYNGDQLPAAISKLWDLQYLIVHQHLSIKSSGTRSYFPIEIWNMKGLRHLQVMGSDLPDPPCDGCLPKLSRLLDGHFRSLERLLIRHCYNLKEVPSYLQGLEMIELVGCNPSATESAKKIKIWHDGDLKVSVHFSGDDSVLMYFFNGFNEVSVVGNADGSTKAEFEE</sequence>
<gene>
    <name evidence="11" type="ORF">BUALT_Bualt07G0122100</name>
</gene>
<dbReference type="Pfam" id="PF23559">
    <property type="entry name" value="WHD_DRP"/>
    <property type="match status" value="1"/>
</dbReference>
<evidence type="ECO:0000256" key="7">
    <source>
        <dbReference type="ARBA" id="ARBA00022821"/>
    </source>
</evidence>
<dbReference type="InterPro" id="IPR036388">
    <property type="entry name" value="WH-like_DNA-bd_sf"/>
</dbReference>
<dbReference type="InterPro" id="IPR058922">
    <property type="entry name" value="WHD_DRP"/>
</dbReference>
<evidence type="ECO:0000256" key="3">
    <source>
        <dbReference type="ARBA" id="ARBA00008894"/>
    </source>
</evidence>
<evidence type="ECO:0000256" key="6">
    <source>
        <dbReference type="ARBA" id="ARBA00022741"/>
    </source>
</evidence>
<dbReference type="Pfam" id="PF00931">
    <property type="entry name" value="NB-ARC"/>
    <property type="match status" value="1"/>
</dbReference>
<dbReference type="InterPro" id="IPR044974">
    <property type="entry name" value="Disease_R_plants"/>
</dbReference>
<dbReference type="InterPro" id="IPR027417">
    <property type="entry name" value="P-loop_NTPase"/>
</dbReference>
<dbReference type="GO" id="GO:0005737">
    <property type="term" value="C:cytoplasm"/>
    <property type="evidence" value="ECO:0007669"/>
    <property type="project" value="UniProtKB-SubCell"/>
</dbReference>